<dbReference type="EMBL" id="CP001739">
    <property type="protein sequence ID" value="ACZ10232.1"/>
    <property type="molecule type" value="Genomic_DNA"/>
</dbReference>
<reference evidence="1 2" key="2">
    <citation type="journal article" date="2010" name="Stand. Genomic Sci.">
        <title>Complete genome sequence of Sebaldella termitidis type strain (NCTC 11300).</title>
        <authorList>
            <person name="Harmon-Smith M."/>
            <person name="Celia L."/>
            <person name="Chertkov O."/>
            <person name="Lapidus A."/>
            <person name="Copeland A."/>
            <person name="Glavina Del Rio T."/>
            <person name="Nolan M."/>
            <person name="Lucas S."/>
            <person name="Tice H."/>
            <person name="Cheng J.F."/>
            <person name="Han C."/>
            <person name="Detter J.C."/>
            <person name="Bruce D."/>
            <person name="Goodwin L."/>
            <person name="Pitluck S."/>
            <person name="Pati A."/>
            <person name="Liolios K."/>
            <person name="Ivanova N."/>
            <person name="Mavromatis K."/>
            <person name="Mikhailova N."/>
            <person name="Chen A."/>
            <person name="Palaniappan K."/>
            <person name="Land M."/>
            <person name="Hauser L."/>
            <person name="Chang Y.J."/>
            <person name="Jeffries C.D."/>
            <person name="Brettin T."/>
            <person name="Goker M."/>
            <person name="Beck B."/>
            <person name="Bristow J."/>
            <person name="Eisen J.A."/>
            <person name="Markowitz V."/>
            <person name="Hugenholtz P."/>
            <person name="Kyrpides N.C."/>
            <person name="Klenk H.P."/>
            <person name="Chen F."/>
        </authorList>
    </citation>
    <scope>NUCLEOTIDE SEQUENCE [LARGE SCALE GENOMIC DNA]</scope>
    <source>
        <strain evidence="2">ATCC 33386 / NCTC 11300</strain>
    </source>
</reference>
<dbReference type="KEGG" id="str:Sterm_3393"/>
<gene>
    <name evidence="1" type="ordered locus">Sterm_3393</name>
</gene>
<dbReference type="HOGENOM" id="CLU_583803_0_0_0"/>
<accession>D1AQH2</accession>
<sequence>MKKIVFILFLAAFYTGISCSPVFYSYVKEGKEVYYGIPGYKEELVKLEKVNADKFTGINPYFGKDNKNVYYQGSVIKGSDPETFQFLGGVGTLIGATGYSKDKRNVYYLGDIISGADSPSFVLLDKVEGYGKDNKNVYFMGKKLEYADSVSFKTIGNDYTSDKNGIYYQTEKIAGADPAEYILEGHYLLSNESVFYGKEKTDYDRNTFKVMEEFYDGDTCGSSYIYAMVKDKNGVYLKDEKIKGIDPETFKSAGAGLYEDKNYYYSGIERLNIVKKDSKIYKLDSSAQNILKDNNNIYLLGNKTENLKEKYKIDPKSFDLYAVVDGLNIFKDKNNFYVNDWLYLRKTDITPVKKSLVYIDKEMIILKSNNKIAVIDRFGTEYSDIKGVDTGTYAFARGSSYMDELAGTGDYGAFIDKNNIYKRNPFDKHFTTVSKKISPQEFENLKKYIITDEFEEKRAESLKAVETE</sequence>
<dbReference type="RefSeq" id="WP_012862814.1">
    <property type="nucleotide sequence ID" value="NC_013517.1"/>
</dbReference>
<evidence type="ECO:0000313" key="1">
    <source>
        <dbReference type="EMBL" id="ACZ10232.1"/>
    </source>
</evidence>
<organism evidence="1 2">
    <name type="scientific">Sebaldella termitidis (strain ATCC 33386 / NCTC 11300)</name>
    <dbReference type="NCBI Taxonomy" id="526218"/>
    <lineage>
        <taxon>Bacteria</taxon>
        <taxon>Fusobacteriati</taxon>
        <taxon>Fusobacteriota</taxon>
        <taxon>Fusobacteriia</taxon>
        <taxon>Fusobacteriales</taxon>
        <taxon>Leptotrichiaceae</taxon>
        <taxon>Sebaldella</taxon>
    </lineage>
</organism>
<name>D1AQH2_SEBTE</name>
<dbReference type="Proteomes" id="UP000000845">
    <property type="component" value="Chromosome"/>
</dbReference>
<dbReference type="Pfam" id="PF13644">
    <property type="entry name" value="DKNYY"/>
    <property type="match status" value="2"/>
</dbReference>
<evidence type="ECO:0000313" key="2">
    <source>
        <dbReference type="Proteomes" id="UP000000845"/>
    </source>
</evidence>
<dbReference type="AlphaFoldDB" id="D1AQH2"/>
<keyword evidence="2" id="KW-1185">Reference proteome</keyword>
<evidence type="ECO:0008006" key="3">
    <source>
        <dbReference type="Google" id="ProtNLM"/>
    </source>
</evidence>
<proteinExistence type="predicted"/>
<reference evidence="2" key="1">
    <citation type="submission" date="2009-09" db="EMBL/GenBank/DDBJ databases">
        <title>The complete chromosome of Sebaldella termitidis ATCC 33386.</title>
        <authorList>
            <consortium name="US DOE Joint Genome Institute (JGI-PGF)"/>
            <person name="Lucas S."/>
            <person name="Copeland A."/>
            <person name="Lapidus A."/>
            <person name="Glavina del Rio T."/>
            <person name="Dalin E."/>
            <person name="Tice H."/>
            <person name="Bruce D."/>
            <person name="Goodwin L."/>
            <person name="Pitluck S."/>
            <person name="Kyrpides N."/>
            <person name="Mavromatis K."/>
            <person name="Ivanova N."/>
            <person name="Mikhailova N."/>
            <person name="Sims D."/>
            <person name="Meincke L."/>
            <person name="Brettin T."/>
            <person name="Detter J.C."/>
            <person name="Han C."/>
            <person name="Larimer F."/>
            <person name="Land M."/>
            <person name="Hauser L."/>
            <person name="Markowitz V."/>
            <person name="Cheng J.F."/>
            <person name="Hugenholtz P."/>
            <person name="Woyke T."/>
            <person name="Wu D."/>
            <person name="Eisen J.A."/>
        </authorList>
    </citation>
    <scope>NUCLEOTIDE SEQUENCE [LARGE SCALE GENOMIC DNA]</scope>
    <source>
        <strain evidence="2">ATCC 33386 / NCTC 11300</strain>
    </source>
</reference>
<dbReference type="InterPro" id="IPR027375">
    <property type="entry name" value="DKNYY"/>
</dbReference>
<dbReference type="eggNOG" id="COG0515">
    <property type="taxonomic scope" value="Bacteria"/>
</dbReference>
<dbReference type="STRING" id="526218.Sterm_3393"/>
<protein>
    <recommendedName>
        <fullName evidence="3">DKNYY family protein</fullName>
    </recommendedName>
</protein>
<dbReference type="PROSITE" id="PS51257">
    <property type="entry name" value="PROKAR_LIPOPROTEIN"/>
    <property type="match status" value="1"/>
</dbReference>